<evidence type="ECO:0000256" key="1">
    <source>
        <dbReference type="SAM" id="MobiDB-lite"/>
    </source>
</evidence>
<proteinExistence type="predicted"/>
<feature type="region of interest" description="Disordered" evidence="1">
    <location>
        <begin position="1"/>
        <end position="40"/>
    </location>
</feature>
<protein>
    <submittedName>
        <fullName evidence="2">Uncharacterized protein</fullName>
    </submittedName>
</protein>
<dbReference type="Proteomes" id="UP000266841">
    <property type="component" value="Unassembled WGS sequence"/>
</dbReference>
<organism evidence="2 3">
    <name type="scientific">Thalassiosira oceanica</name>
    <name type="common">Marine diatom</name>
    <dbReference type="NCBI Taxonomy" id="159749"/>
    <lineage>
        <taxon>Eukaryota</taxon>
        <taxon>Sar</taxon>
        <taxon>Stramenopiles</taxon>
        <taxon>Ochrophyta</taxon>
        <taxon>Bacillariophyta</taxon>
        <taxon>Coscinodiscophyceae</taxon>
        <taxon>Thalassiosirophycidae</taxon>
        <taxon>Thalassiosirales</taxon>
        <taxon>Thalassiosiraceae</taxon>
        <taxon>Thalassiosira</taxon>
    </lineage>
</organism>
<accession>K0S636</accession>
<dbReference type="AlphaFoldDB" id="K0S636"/>
<keyword evidence="3" id="KW-1185">Reference proteome</keyword>
<gene>
    <name evidence="2" type="ORF">THAOC_23740</name>
</gene>
<dbReference type="EMBL" id="AGNL01031592">
    <property type="protein sequence ID" value="EJK56381.1"/>
    <property type="molecule type" value="Genomic_DNA"/>
</dbReference>
<feature type="non-terminal residue" evidence="2">
    <location>
        <position position="1"/>
    </location>
</feature>
<sequence length="70" mass="7849">VVARRAGSLAQEGAVACERRGERRQRTTRDLQHGGDGTVPIAHGWVAREPYAVRRQGFPVRRLDLRNVES</sequence>
<comment type="caution">
    <text evidence="2">The sequence shown here is derived from an EMBL/GenBank/DDBJ whole genome shotgun (WGS) entry which is preliminary data.</text>
</comment>
<reference evidence="2 3" key="1">
    <citation type="journal article" date="2012" name="Genome Biol.">
        <title>Genome and low-iron response of an oceanic diatom adapted to chronic iron limitation.</title>
        <authorList>
            <person name="Lommer M."/>
            <person name="Specht M."/>
            <person name="Roy A.S."/>
            <person name="Kraemer L."/>
            <person name="Andreson R."/>
            <person name="Gutowska M.A."/>
            <person name="Wolf J."/>
            <person name="Bergner S.V."/>
            <person name="Schilhabel M.B."/>
            <person name="Klostermeier U.C."/>
            <person name="Beiko R.G."/>
            <person name="Rosenstiel P."/>
            <person name="Hippler M."/>
            <person name="Laroche J."/>
        </authorList>
    </citation>
    <scope>NUCLEOTIDE SEQUENCE [LARGE SCALE GENOMIC DNA]</scope>
    <source>
        <strain evidence="2 3">CCMP1005</strain>
    </source>
</reference>
<evidence type="ECO:0000313" key="2">
    <source>
        <dbReference type="EMBL" id="EJK56381.1"/>
    </source>
</evidence>
<name>K0S636_THAOC</name>
<evidence type="ECO:0000313" key="3">
    <source>
        <dbReference type="Proteomes" id="UP000266841"/>
    </source>
</evidence>
<feature type="compositionally biased region" description="Basic and acidic residues" evidence="1">
    <location>
        <begin position="17"/>
        <end position="33"/>
    </location>
</feature>